<evidence type="ECO:0000256" key="4">
    <source>
        <dbReference type="ARBA" id="ARBA00023136"/>
    </source>
</evidence>
<evidence type="ECO:0000256" key="6">
    <source>
        <dbReference type="SAM" id="Phobius"/>
    </source>
</evidence>
<keyword evidence="3 6" id="KW-1133">Transmembrane helix</keyword>
<proteinExistence type="predicted"/>
<evidence type="ECO:0000313" key="8">
    <source>
        <dbReference type="Proteomes" id="UP000792457"/>
    </source>
</evidence>
<protein>
    <recommendedName>
        <fullName evidence="9">Major facilitator superfamily (MFS) profile domain-containing protein</fullName>
    </recommendedName>
</protein>
<sequence>MVQLSLLTVKERFVSRTRVAPKKRSFAQRIPARVVLGIVSFFGFFTNYMLRVSINIAIVAMVIPDNKSDAVDFRNLTSGNKDGTCIGVSQYFLNDTIDAFEDSDQNTLTEGEKTFTWNSIDQGIVLGAFYWSYVVSLVPGALLARQFGAKMVFGAANGLTAMLALVTPYAARTSFVFLILVRVLQGFASGFRAELIPGLLYLLMTNVGCNPSAEVAILTVAAGLSGATSAGPLANMMDLAPNFSEMEINEKFSFWKSIFKKLIISQDSIERWRIVFIIGAVVSIICSLVYAFFGSAEVQPWNGETDGRKEEYESECSQVLSNDDNETTKNGADSTNRMYKKKDDSNEIEASEKLTEQNIQSFRS</sequence>
<dbReference type="InterPro" id="IPR036259">
    <property type="entry name" value="MFS_trans_sf"/>
</dbReference>
<name>A0A8K0NV59_LADFU</name>
<dbReference type="EMBL" id="KZ308252">
    <property type="protein sequence ID" value="KAG8225770.1"/>
    <property type="molecule type" value="Genomic_DNA"/>
</dbReference>
<evidence type="ECO:0000256" key="1">
    <source>
        <dbReference type="ARBA" id="ARBA00004141"/>
    </source>
</evidence>
<reference evidence="7" key="1">
    <citation type="submission" date="2013-04" db="EMBL/GenBank/DDBJ databases">
        <authorList>
            <person name="Qu J."/>
            <person name="Murali S.C."/>
            <person name="Bandaranaike D."/>
            <person name="Bellair M."/>
            <person name="Blankenburg K."/>
            <person name="Chao H."/>
            <person name="Dinh H."/>
            <person name="Doddapaneni H."/>
            <person name="Downs B."/>
            <person name="Dugan-Rocha S."/>
            <person name="Elkadiri S."/>
            <person name="Gnanaolivu R.D."/>
            <person name="Hernandez B."/>
            <person name="Javaid M."/>
            <person name="Jayaseelan J.C."/>
            <person name="Lee S."/>
            <person name="Li M."/>
            <person name="Ming W."/>
            <person name="Munidasa M."/>
            <person name="Muniz J."/>
            <person name="Nguyen L."/>
            <person name="Ongeri F."/>
            <person name="Osuji N."/>
            <person name="Pu L.-L."/>
            <person name="Puazo M."/>
            <person name="Qu C."/>
            <person name="Quiroz J."/>
            <person name="Raj R."/>
            <person name="Weissenberger G."/>
            <person name="Xin Y."/>
            <person name="Zou X."/>
            <person name="Han Y."/>
            <person name="Richards S."/>
            <person name="Worley K."/>
            <person name="Muzny D."/>
            <person name="Gibbs R."/>
        </authorList>
    </citation>
    <scope>NUCLEOTIDE SEQUENCE</scope>
    <source>
        <strain evidence="7">Sampled in the wild</strain>
    </source>
</reference>
<dbReference type="Proteomes" id="UP000792457">
    <property type="component" value="Unassembled WGS sequence"/>
</dbReference>
<dbReference type="InterPro" id="IPR050382">
    <property type="entry name" value="MFS_Na/Anion_cotransporter"/>
</dbReference>
<keyword evidence="4 6" id="KW-0472">Membrane</keyword>
<evidence type="ECO:0000256" key="3">
    <source>
        <dbReference type="ARBA" id="ARBA00022989"/>
    </source>
</evidence>
<evidence type="ECO:0000313" key="7">
    <source>
        <dbReference type="EMBL" id="KAG8225770.1"/>
    </source>
</evidence>
<dbReference type="PANTHER" id="PTHR11662">
    <property type="entry name" value="SOLUTE CARRIER FAMILY 17"/>
    <property type="match status" value="1"/>
</dbReference>
<feature type="region of interest" description="Disordered" evidence="5">
    <location>
        <begin position="303"/>
        <end position="364"/>
    </location>
</feature>
<dbReference type="GO" id="GO:0022857">
    <property type="term" value="F:transmembrane transporter activity"/>
    <property type="evidence" value="ECO:0007669"/>
    <property type="project" value="InterPro"/>
</dbReference>
<dbReference type="PANTHER" id="PTHR11662:SF399">
    <property type="entry name" value="FI19708P1-RELATED"/>
    <property type="match status" value="1"/>
</dbReference>
<keyword evidence="2 6" id="KW-0812">Transmembrane</keyword>
<evidence type="ECO:0000256" key="5">
    <source>
        <dbReference type="SAM" id="MobiDB-lite"/>
    </source>
</evidence>
<gene>
    <name evidence="7" type="ORF">J437_LFUL005729</name>
</gene>
<feature type="transmembrane region" description="Helical" evidence="6">
    <location>
        <begin position="274"/>
        <end position="293"/>
    </location>
</feature>
<evidence type="ECO:0008006" key="9">
    <source>
        <dbReference type="Google" id="ProtNLM"/>
    </source>
</evidence>
<keyword evidence="8" id="KW-1185">Reference proteome</keyword>
<feature type="transmembrane region" description="Helical" evidence="6">
    <location>
        <begin position="34"/>
        <end position="63"/>
    </location>
</feature>
<dbReference type="Pfam" id="PF07690">
    <property type="entry name" value="MFS_1"/>
    <property type="match status" value="1"/>
</dbReference>
<dbReference type="Gene3D" id="1.20.1250.20">
    <property type="entry name" value="MFS general substrate transporter like domains"/>
    <property type="match status" value="1"/>
</dbReference>
<feature type="compositionally biased region" description="Basic and acidic residues" evidence="5">
    <location>
        <begin position="341"/>
        <end position="355"/>
    </location>
</feature>
<dbReference type="SUPFAM" id="SSF103473">
    <property type="entry name" value="MFS general substrate transporter"/>
    <property type="match status" value="1"/>
</dbReference>
<reference evidence="7" key="2">
    <citation type="submission" date="2017-10" db="EMBL/GenBank/DDBJ databases">
        <title>Ladona fulva Genome sequencing and assembly.</title>
        <authorList>
            <person name="Murali S."/>
            <person name="Richards S."/>
            <person name="Bandaranaike D."/>
            <person name="Bellair M."/>
            <person name="Blankenburg K."/>
            <person name="Chao H."/>
            <person name="Dinh H."/>
            <person name="Doddapaneni H."/>
            <person name="Dugan-Rocha S."/>
            <person name="Elkadiri S."/>
            <person name="Gnanaolivu R."/>
            <person name="Hernandez B."/>
            <person name="Skinner E."/>
            <person name="Javaid M."/>
            <person name="Lee S."/>
            <person name="Li M."/>
            <person name="Ming W."/>
            <person name="Munidasa M."/>
            <person name="Muniz J."/>
            <person name="Nguyen L."/>
            <person name="Hughes D."/>
            <person name="Osuji N."/>
            <person name="Pu L.-L."/>
            <person name="Puazo M."/>
            <person name="Qu C."/>
            <person name="Quiroz J."/>
            <person name="Raj R."/>
            <person name="Weissenberger G."/>
            <person name="Xin Y."/>
            <person name="Zou X."/>
            <person name="Han Y."/>
            <person name="Worley K."/>
            <person name="Muzny D."/>
            <person name="Gibbs R."/>
        </authorList>
    </citation>
    <scope>NUCLEOTIDE SEQUENCE</scope>
    <source>
        <strain evidence="7">Sampled in the wild</strain>
    </source>
</reference>
<feature type="compositionally biased region" description="Polar residues" evidence="5">
    <location>
        <begin position="315"/>
        <end position="337"/>
    </location>
</feature>
<feature type="transmembrane region" description="Helical" evidence="6">
    <location>
        <begin position="151"/>
        <end position="171"/>
    </location>
</feature>
<organism evidence="7 8">
    <name type="scientific">Ladona fulva</name>
    <name type="common">Scarce chaser dragonfly</name>
    <name type="synonym">Libellula fulva</name>
    <dbReference type="NCBI Taxonomy" id="123851"/>
    <lineage>
        <taxon>Eukaryota</taxon>
        <taxon>Metazoa</taxon>
        <taxon>Ecdysozoa</taxon>
        <taxon>Arthropoda</taxon>
        <taxon>Hexapoda</taxon>
        <taxon>Insecta</taxon>
        <taxon>Pterygota</taxon>
        <taxon>Palaeoptera</taxon>
        <taxon>Odonata</taxon>
        <taxon>Epiprocta</taxon>
        <taxon>Anisoptera</taxon>
        <taxon>Libelluloidea</taxon>
        <taxon>Libellulidae</taxon>
        <taxon>Ladona</taxon>
    </lineage>
</organism>
<comment type="subcellular location">
    <subcellularLocation>
        <location evidence="1">Membrane</location>
        <topology evidence="1">Multi-pass membrane protein</topology>
    </subcellularLocation>
</comment>
<accession>A0A8K0NV59</accession>
<dbReference type="AlphaFoldDB" id="A0A8K0NV59"/>
<dbReference type="InterPro" id="IPR011701">
    <property type="entry name" value="MFS"/>
</dbReference>
<comment type="caution">
    <text evidence="7">The sequence shown here is derived from an EMBL/GenBank/DDBJ whole genome shotgun (WGS) entry which is preliminary data.</text>
</comment>
<dbReference type="OrthoDB" id="2985014at2759"/>
<dbReference type="GO" id="GO:0016020">
    <property type="term" value="C:membrane"/>
    <property type="evidence" value="ECO:0007669"/>
    <property type="project" value="UniProtKB-SubCell"/>
</dbReference>
<evidence type="ECO:0000256" key="2">
    <source>
        <dbReference type="ARBA" id="ARBA00022692"/>
    </source>
</evidence>
<feature type="transmembrane region" description="Helical" evidence="6">
    <location>
        <begin position="124"/>
        <end position="144"/>
    </location>
</feature>
<dbReference type="GO" id="GO:0006820">
    <property type="term" value="P:monoatomic anion transport"/>
    <property type="evidence" value="ECO:0007669"/>
    <property type="project" value="TreeGrafter"/>
</dbReference>